<evidence type="ECO:0000313" key="1">
    <source>
        <dbReference type="EMBL" id="TRU26848.1"/>
    </source>
</evidence>
<dbReference type="Proteomes" id="UP000319313">
    <property type="component" value="Unassembled WGS sequence"/>
</dbReference>
<dbReference type="EMBL" id="SFBL01000075">
    <property type="protein sequence ID" value="TRU26848.1"/>
    <property type="molecule type" value="Genomic_DNA"/>
</dbReference>
<name>A0A552DX84_MICAE</name>
<sequence length="80" mass="9053">MSNQKLKKIINYHLSKVLEYNAFERFEGVTDKSSFLNMIGNDPAFAPFFLNDTIVISDKSNTSYTDKALSNSSIDILNLN</sequence>
<reference evidence="1 2" key="1">
    <citation type="submission" date="2019-01" db="EMBL/GenBank/DDBJ databases">
        <title>Coherence of Microcystis species and biogeography revealed through population genomics.</title>
        <authorList>
            <person name="Perez-Carrascal O.M."/>
            <person name="Terrat Y."/>
            <person name="Giani A."/>
            <person name="Fortin N."/>
            <person name="Tromas N."/>
            <person name="Shapiro B.J."/>
        </authorList>
    </citation>
    <scope>NUCLEOTIDE SEQUENCE [LARGE SCALE GENOMIC DNA]</scope>
    <source>
        <strain evidence="1">Ma_SC_T_19800800_S464</strain>
    </source>
</reference>
<comment type="caution">
    <text evidence="1">The sequence shown here is derived from an EMBL/GenBank/DDBJ whole genome shotgun (WGS) entry which is preliminary data.</text>
</comment>
<dbReference type="AlphaFoldDB" id="A0A552DX84"/>
<evidence type="ECO:0000313" key="2">
    <source>
        <dbReference type="Proteomes" id="UP000319313"/>
    </source>
</evidence>
<accession>A0A552DX84</accession>
<organism evidence="1 2">
    <name type="scientific">Microcystis aeruginosa Ma_SC_T_19800800_S464</name>
    <dbReference type="NCBI Taxonomy" id="2486257"/>
    <lineage>
        <taxon>Bacteria</taxon>
        <taxon>Bacillati</taxon>
        <taxon>Cyanobacteriota</taxon>
        <taxon>Cyanophyceae</taxon>
        <taxon>Oscillatoriophycideae</taxon>
        <taxon>Chroococcales</taxon>
        <taxon>Microcystaceae</taxon>
        <taxon>Microcystis</taxon>
    </lineage>
</organism>
<gene>
    <name evidence="1" type="ORF">EWV81_09135</name>
</gene>
<protein>
    <submittedName>
        <fullName evidence="1">Uncharacterized protein</fullName>
    </submittedName>
</protein>
<proteinExistence type="predicted"/>